<dbReference type="Pfam" id="PF07949">
    <property type="entry name" value="YbbR"/>
    <property type="match status" value="3"/>
</dbReference>
<gene>
    <name evidence="2" type="ORF">NPA36_06505</name>
</gene>
<dbReference type="InterPro" id="IPR012505">
    <property type="entry name" value="YbbR"/>
</dbReference>
<keyword evidence="3" id="KW-1185">Reference proteome</keyword>
<dbReference type="Gene3D" id="2.170.120.30">
    <property type="match status" value="1"/>
</dbReference>
<feature type="region of interest" description="Disordered" evidence="1">
    <location>
        <begin position="320"/>
        <end position="386"/>
    </location>
</feature>
<dbReference type="InterPro" id="IPR053154">
    <property type="entry name" value="c-di-AMP_regulator"/>
</dbReference>
<dbReference type="PANTHER" id="PTHR37804:SF1">
    <property type="entry name" value="CDAA REGULATORY PROTEIN CDAR"/>
    <property type="match status" value="1"/>
</dbReference>
<dbReference type="PANTHER" id="PTHR37804">
    <property type="entry name" value="CDAA REGULATORY PROTEIN CDAR"/>
    <property type="match status" value="1"/>
</dbReference>
<protein>
    <submittedName>
        <fullName evidence="2">CdaR family protein</fullName>
    </submittedName>
</protein>
<dbReference type="EMBL" id="JANHNZ010000005">
    <property type="protein sequence ID" value="MCQ9210197.1"/>
    <property type="molecule type" value="Genomic_DNA"/>
</dbReference>
<evidence type="ECO:0000256" key="1">
    <source>
        <dbReference type="SAM" id="MobiDB-lite"/>
    </source>
</evidence>
<evidence type="ECO:0000313" key="2">
    <source>
        <dbReference type="EMBL" id="MCQ9210197.1"/>
    </source>
</evidence>
<reference evidence="2" key="3">
    <citation type="journal article" date="2023" name="Microbiol. Resour. Announc.">
        <title>Draft Genome Sequence of Granulicatella sp. Strain S8, Isolated from a Marine Fish, Seriola quinqueradiata.</title>
        <authorList>
            <person name="Lee M."/>
            <person name="Farooq A."/>
            <person name="Jeong J.B."/>
            <person name="Jung M.Y."/>
        </authorList>
    </citation>
    <scope>NUCLEOTIDE SEQUENCE</scope>
    <source>
        <strain evidence="2">S8</strain>
    </source>
</reference>
<dbReference type="RefSeq" id="WP_256945310.1">
    <property type="nucleotide sequence ID" value="NZ_JANHNZ010000005.1"/>
</dbReference>
<reference evidence="2" key="2">
    <citation type="journal article" date="2023" name="Curr. Microbiol.">
        <title>Granulicatella seriolae sp. nov., a Novel Facultative Anaerobe Isolated from Yellowtail Marine Fish.</title>
        <authorList>
            <person name="Lee M."/>
            <person name="Choi Y.J."/>
            <person name="Farooq A."/>
            <person name="Jeong J.B."/>
            <person name="Jung M.Y."/>
        </authorList>
    </citation>
    <scope>NUCLEOTIDE SEQUENCE</scope>
    <source>
        <strain evidence="2">S8</strain>
    </source>
</reference>
<sequence>MMNRLMNTRVFLLAGSLLFSIMLFAYVQDSIRPSNTSSNISVSNSQTISNVPINVILNTDKYTVSGLPDSVLVRLDGSASAILLATTNNSFKVVTPDLNELGPGQHTISLSVTGLSDDLKYVVSPQTVEIFIENKETVELPVEVQVNSEQLSPSHTAGTAVATPTTVSISGSSSLVQQIDKVLVSTVIPAETRSDYTTTGKVQVLDKSGNALAVKTTPETVQVKVPISSVTKTLPITLVQSGSAGSQYSYSMSTTTTTTSVVGPQAILDELTYVPVNVDVSKITSSTTISTKIEPPAGVESVTPNVITVTISVVTSSADSSVESSSSAVQSSQNSSSSSTAESSSASSSSQPTPEASSSSSSEEAAASGSSSEPVVVNLLGNGNSN</sequence>
<organism evidence="2 3">
    <name type="scientific">Granulicatella seriolae</name>
    <dbReference type="NCBI Taxonomy" id="2967226"/>
    <lineage>
        <taxon>Bacteria</taxon>
        <taxon>Bacillati</taxon>
        <taxon>Bacillota</taxon>
        <taxon>Bacilli</taxon>
        <taxon>Lactobacillales</taxon>
        <taxon>Carnobacteriaceae</taxon>
        <taxon>Granulicatella</taxon>
    </lineage>
</organism>
<dbReference type="Proteomes" id="UP001059480">
    <property type="component" value="Unassembled WGS sequence"/>
</dbReference>
<reference evidence="2" key="1">
    <citation type="submission" date="2022-07" db="EMBL/GenBank/DDBJ databases">
        <authorList>
            <person name="Jung M.-Y."/>
            <person name="Lee M."/>
        </authorList>
    </citation>
    <scope>NUCLEOTIDE SEQUENCE</scope>
    <source>
        <strain evidence="2">S8</strain>
    </source>
</reference>
<evidence type="ECO:0000313" key="3">
    <source>
        <dbReference type="Proteomes" id="UP001059480"/>
    </source>
</evidence>
<accession>A0ABT1WPB1</accession>
<name>A0ABT1WPB1_9LACT</name>
<comment type="caution">
    <text evidence="2">The sequence shown here is derived from an EMBL/GenBank/DDBJ whole genome shotgun (WGS) entry which is preliminary data.</text>
</comment>
<proteinExistence type="predicted"/>
<dbReference type="Gene3D" id="2.170.120.40">
    <property type="entry name" value="YbbR-like domain"/>
    <property type="match status" value="2"/>
</dbReference>